<keyword evidence="3" id="KW-0813">Transport</keyword>
<sequence length="281" mass="32068">MARIAMFPDANINIDRHAYCLCLHVRPATIFVALINLGGSLICACFTLFFIVNNESKGVGNRYFKEEFSRVTGISVLMYLLLSLVSAMLLYGVLKSKPSYILPFFGIQFIDYLFTMPQFLASIYTHPYHSYYVAKAKEQLDHQDTHRMTYMDNTNMRSVWPNTSNSSAYTTSLMMMTLILIFKTYFLCVVWKCYRYLHMKEFILPLSIHNARYTNEPIMAPIVISQANVPPPNYEEATKLPDFKPPEYQVAMEATAASSSNPQTDTPPTTSGNQQTNIKCN</sequence>
<feature type="transmembrane region" description="Helical" evidence="8">
    <location>
        <begin position="30"/>
        <end position="52"/>
    </location>
</feature>
<evidence type="ECO:0000256" key="5">
    <source>
        <dbReference type="ARBA" id="ARBA00022989"/>
    </source>
</evidence>
<evidence type="ECO:0008006" key="11">
    <source>
        <dbReference type="Google" id="ProtNLM"/>
    </source>
</evidence>
<reference evidence="9" key="1">
    <citation type="submission" date="2022-12" db="EMBL/GenBank/DDBJ databases">
        <title>Genome assemblies of Blomia tropicalis.</title>
        <authorList>
            <person name="Cui Y."/>
        </authorList>
    </citation>
    <scope>NUCLEOTIDE SEQUENCE</scope>
    <source>
        <tissue evidence="9">Adult mites</tissue>
    </source>
</reference>
<dbReference type="InterPro" id="IPR004687">
    <property type="entry name" value="LAPTM4/5"/>
</dbReference>
<feature type="transmembrane region" description="Helical" evidence="8">
    <location>
        <begin position="72"/>
        <end position="94"/>
    </location>
</feature>
<evidence type="ECO:0000256" key="8">
    <source>
        <dbReference type="SAM" id="Phobius"/>
    </source>
</evidence>
<comment type="subcellular location">
    <subcellularLocation>
        <location evidence="1">Endomembrane system</location>
        <topology evidence="1">Multi-pass membrane protein</topology>
    </subcellularLocation>
</comment>
<evidence type="ECO:0000313" key="9">
    <source>
        <dbReference type="EMBL" id="KAJ6218206.1"/>
    </source>
</evidence>
<organism evidence="9 10">
    <name type="scientific">Blomia tropicalis</name>
    <name type="common">Mite</name>
    <dbReference type="NCBI Taxonomy" id="40697"/>
    <lineage>
        <taxon>Eukaryota</taxon>
        <taxon>Metazoa</taxon>
        <taxon>Ecdysozoa</taxon>
        <taxon>Arthropoda</taxon>
        <taxon>Chelicerata</taxon>
        <taxon>Arachnida</taxon>
        <taxon>Acari</taxon>
        <taxon>Acariformes</taxon>
        <taxon>Sarcoptiformes</taxon>
        <taxon>Astigmata</taxon>
        <taxon>Glycyphagoidea</taxon>
        <taxon>Echimyopodidae</taxon>
        <taxon>Blomia</taxon>
    </lineage>
</organism>
<feature type="region of interest" description="Disordered" evidence="7">
    <location>
        <begin position="254"/>
        <end position="281"/>
    </location>
</feature>
<dbReference type="InterPro" id="IPR051115">
    <property type="entry name" value="LAPTM_transporter"/>
</dbReference>
<dbReference type="Pfam" id="PF03821">
    <property type="entry name" value="Mtp"/>
    <property type="match status" value="1"/>
</dbReference>
<keyword evidence="6 8" id="KW-0472">Membrane</keyword>
<dbReference type="OrthoDB" id="10002163at2759"/>
<evidence type="ECO:0000256" key="6">
    <source>
        <dbReference type="ARBA" id="ARBA00023136"/>
    </source>
</evidence>
<feature type="transmembrane region" description="Helical" evidence="8">
    <location>
        <begin position="168"/>
        <end position="191"/>
    </location>
</feature>
<accession>A0A9Q0M2U4</accession>
<evidence type="ECO:0000256" key="7">
    <source>
        <dbReference type="SAM" id="MobiDB-lite"/>
    </source>
</evidence>
<proteinExistence type="inferred from homology"/>
<evidence type="ECO:0000256" key="3">
    <source>
        <dbReference type="ARBA" id="ARBA00022448"/>
    </source>
</evidence>
<evidence type="ECO:0000256" key="4">
    <source>
        <dbReference type="ARBA" id="ARBA00022692"/>
    </source>
</evidence>
<dbReference type="EMBL" id="JAPWDV010000003">
    <property type="protein sequence ID" value="KAJ6218206.1"/>
    <property type="molecule type" value="Genomic_DNA"/>
</dbReference>
<keyword evidence="4 8" id="KW-0812">Transmembrane</keyword>
<comment type="caution">
    <text evidence="9">The sequence shown here is derived from an EMBL/GenBank/DDBJ whole genome shotgun (WGS) entry which is preliminary data.</text>
</comment>
<name>A0A9Q0M2U4_BLOTA</name>
<feature type="transmembrane region" description="Helical" evidence="8">
    <location>
        <begin position="101"/>
        <end position="124"/>
    </location>
</feature>
<comment type="similarity">
    <text evidence="2">Belongs to the LAPTM4/LAPTM5 transporter family.</text>
</comment>
<dbReference type="GO" id="GO:0005765">
    <property type="term" value="C:lysosomal membrane"/>
    <property type="evidence" value="ECO:0007669"/>
    <property type="project" value="TreeGrafter"/>
</dbReference>
<evidence type="ECO:0000256" key="1">
    <source>
        <dbReference type="ARBA" id="ARBA00004127"/>
    </source>
</evidence>
<dbReference type="Proteomes" id="UP001142055">
    <property type="component" value="Chromosome 3"/>
</dbReference>
<protein>
    <recommendedName>
        <fullName evidence="11">Lysosomal-associated transmembrane protein 4A</fullName>
    </recommendedName>
</protein>
<dbReference type="AlphaFoldDB" id="A0A9Q0M2U4"/>
<evidence type="ECO:0000313" key="10">
    <source>
        <dbReference type="Proteomes" id="UP001142055"/>
    </source>
</evidence>
<keyword evidence="10" id="KW-1185">Reference proteome</keyword>
<evidence type="ECO:0000256" key="2">
    <source>
        <dbReference type="ARBA" id="ARBA00010076"/>
    </source>
</evidence>
<dbReference type="PANTHER" id="PTHR12479:SF2">
    <property type="entry name" value="LYSOSOMAL-ASSOCIATED TRANSMEMBRANE PROTEIN 5"/>
    <property type="match status" value="1"/>
</dbReference>
<dbReference type="PANTHER" id="PTHR12479">
    <property type="entry name" value="LYSOSOMAL-ASSOCIATED TRANSMEMBRANE PROTEIN"/>
    <property type="match status" value="1"/>
</dbReference>
<keyword evidence="5 8" id="KW-1133">Transmembrane helix</keyword>
<feature type="compositionally biased region" description="Polar residues" evidence="7">
    <location>
        <begin position="256"/>
        <end position="281"/>
    </location>
</feature>
<dbReference type="GO" id="GO:0012505">
    <property type="term" value="C:endomembrane system"/>
    <property type="evidence" value="ECO:0007669"/>
    <property type="project" value="UniProtKB-SubCell"/>
</dbReference>
<dbReference type="OMA" id="HMKEFIL"/>
<gene>
    <name evidence="9" type="ORF">RDWZM_009363</name>
</gene>